<comment type="caution">
    <text evidence="1">The sequence shown here is derived from an EMBL/GenBank/DDBJ whole genome shotgun (WGS) entry which is preliminary data.</text>
</comment>
<evidence type="ECO:0000313" key="1">
    <source>
        <dbReference type="EMBL" id="PNX60335.1"/>
    </source>
</evidence>
<feature type="non-terminal residue" evidence="1">
    <location>
        <position position="53"/>
    </location>
</feature>
<evidence type="ECO:0000313" key="2">
    <source>
        <dbReference type="Proteomes" id="UP000236291"/>
    </source>
</evidence>
<name>A0A2K3K208_TRIPR</name>
<reference evidence="1 2" key="2">
    <citation type="journal article" date="2017" name="Front. Plant Sci.">
        <title>Gene Classification and Mining of Molecular Markers Useful in Red Clover (Trifolium pratense) Breeding.</title>
        <authorList>
            <person name="Istvanek J."/>
            <person name="Dluhosova J."/>
            <person name="Dluhos P."/>
            <person name="Patkova L."/>
            <person name="Nedelnik J."/>
            <person name="Repkova J."/>
        </authorList>
    </citation>
    <scope>NUCLEOTIDE SEQUENCE [LARGE SCALE GENOMIC DNA]</scope>
    <source>
        <strain evidence="2">cv. Tatra</strain>
        <tissue evidence="1">Young leaves</tissue>
    </source>
</reference>
<proteinExistence type="predicted"/>
<reference evidence="1 2" key="1">
    <citation type="journal article" date="2014" name="Am. J. Bot.">
        <title>Genome assembly and annotation for red clover (Trifolium pratense; Fabaceae).</title>
        <authorList>
            <person name="Istvanek J."/>
            <person name="Jaros M."/>
            <person name="Krenek A."/>
            <person name="Repkova J."/>
        </authorList>
    </citation>
    <scope>NUCLEOTIDE SEQUENCE [LARGE SCALE GENOMIC DNA]</scope>
    <source>
        <strain evidence="2">cv. Tatra</strain>
        <tissue evidence="1">Young leaves</tissue>
    </source>
</reference>
<protein>
    <submittedName>
        <fullName evidence="1">Uncharacterized protein</fullName>
    </submittedName>
</protein>
<dbReference type="EMBL" id="ASHM01136202">
    <property type="protein sequence ID" value="PNX60335.1"/>
    <property type="molecule type" value="Genomic_DNA"/>
</dbReference>
<accession>A0A2K3K208</accession>
<sequence>MALKASQYIISAELPESINTLFTSQFKIWTCITNGSSSWGATSKPSFAVNAKS</sequence>
<organism evidence="1 2">
    <name type="scientific">Trifolium pratense</name>
    <name type="common">Red clover</name>
    <dbReference type="NCBI Taxonomy" id="57577"/>
    <lineage>
        <taxon>Eukaryota</taxon>
        <taxon>Viridiplantae</taxon>
        <taxon>Streptophyta</taxon>
        <taxon>Embryophyta</taxon>
        <taxon>Tracheophyta</taxon>
        <taxon>Spermatophyta</taxon>
        <taxon>Magnoliopsida</taxon>
        <taxon>eudicotyledons</taxon>
        <taxon>Gunneridae</taxon>
        <taxon>Pentapetalae</taxon>
        <taxon>rosids</taxon>
        <taxon>fabids</taxon>
        <taxon>Fabales</taxon>
        <taxon>Fabaceae</taxon>
        <taxon>Papilionoideae</taxon>
        <taxon>50 kb inversion clade</taxon>
        <taxon>NPAAA clade</taxon>
        <taxon>Hologalegina</taxon>
        <taxon>IRL clade</taxon>
        <taxon>Trifolieae</taxon>
        <taxon>Trifolium</taxon>
    </lineage>
</organism>
<gene>
    <name evidence="1" type="ORF">L195_g060132</name>
</gene>
<dbReference type="Proteomes" id="UP000236291">
    <property type="component" value="Unassembled WGS sequence"/>
</dbReference>
<dbReference type="AlphaFoldDB" id="A0A2K3K208"/>